<dbReference type="Pfam" id="PF12840">
    <property type="entry name" value="HTH_20"/>
    <property type="match status" value="1"/>
</dbReference>
<dbReference type="PRINTS" id="PR00778">
    <property type="entry name" value="HTHARSR"/>
</dbReference>
<dbReference type="Gene3D" id="1.10.10.10">
    <property type="entry name" value="Winged helix-like DNA-binding domain superfamily/Winged helix DNA-binding domain"/>
    <property type="match status" value="1"/>
</dbReference>
<dbReference type="GO" id="GO:0003700">
    <property type="term" value="F:DNA-binding transcription factor activity"/>
    <property type="evidence" value="ECO:0007669"/>
    <property type="project" value="InterPro"/>
</dbReference>
<organism evidence="5 6">
    <name type="scientific">Pandoraea fibrosis</name>
    <dbReference type="NCBI Taxonomy" id="1891094"/>
    <lineage>
        <taxon>Bacteria</taxon>
        <taxon>Pseudomonadati</taxon>
        <taxon>Pseudomonadota</taxon>
        <taxon>Betaproteobacteria</taxon>
        <taxon>Burkholderiales</taxon>
        <taxon>Burkholderiaceae</taxon>
        <taxon>Pandoraea</taxon>
    </lineage>
</organism>
<dbReference type="GO" id="GO:0003677">
    <property type="term" value="F:DNA binding"/>
    <property type="evidence" value="ECO:0007669"/>
    <property type="project" value="UniProtKB-KW"/>
</dbReference>
<proteinExistence type="predicted"/>
<evidence type="ECO:0000256" key="2">
    <source>
        <dbReference type="ARBA" id="ARBA00023125"/>
    </source>
</evidence>
<evidence type="ECO:0000256" key="1">
    <source>
        <dbReference type="ARBA" id="ARBA00023015"/>
    </source>
</evidence>
<dbReference type="InterPro" id="IPR036388">
    <property type="entry name" value="WH-like_DNA-bd_sf"/>
</dbReference>
<keyword evidence="2" id="KW-0238">DNA-binding</keyword>
<reference evidence="5 6" key="1">
    <citation type="submission" date="2019-08" db="EMBL/GenBank/DDBJ databases">
        <authorList>
            <person name="Peeters C."/>
        </authorList>
    </citation>
    <scope>NUCLEOTIDE SEQUENCE [LARGE SCALE GENOMIC DNA]</scope>
    <source>
        <strain evidence="5 6">LMG 31113</strain>
    </source>
</reference>
<dbReference type="InterPro" id="IPR011991">
    <property type="entry name" value="ArsR-like_HTH"/>
</dbReference>
<protein>
    <submittedName>
        <fullName evidence="5">ArsR family transcriptional regulator</fullName>
    </submittedName>
</protein>
<dbReference type="InterPro" id="IPR001845">
    <property type="entry name" value="HTH_ArsR_DNA-bd_dom"/>
</dbReference>
<keyword evidence="1" id="KW-0805">Transcription regulation</keyword>
<name>A0A5E4SAT5_9BURK</name>
<dbReference type="AlphaFoldDB" id="A0A5E4SAT5"/>
<dbReference type="PROSITE" id="PS50987">
    <property type="entry name" value="HTH_ARSR_2"/>
    <property type="match status" value="1"/>
</dbReference>
<dbReference type="CDD" id="cd00090">
    <property type="entry name" value="HTH_ARSR"/>
    <property type="match status" value="1"/>
</dbReference>
<accession>A0A5E4SAT5</accession>
<dbReference type="EMBL" id="CABPRW010000001">
    <property type="protein sequence ID" value="VVD71318.1"/>
    <property type="molecule type" value="Genomic_DNA"/>
</dbReference>
<sequence length="122" mass="13045">MDPWDHGVIDDMQTTLNDTDAVKALAALAQGSRLAVFRLLVVAGPEGLSVGNIAETLGLANATLSFHLKELVNAGLISSRHEGRYIYYAAAIDKMNALIGFLTENCCQGAPERCEPASPRKC</sequence>
<dbReference type="InterPro" id="IPR036390">
    <property type="entry name" value="WH_DNA-bd_sf"/>
</dbReference>
<gene>
    <name evidence="5" type="ORF">PFI31113_00621</name>
</gene>
<dbReference type="SMART" id="SM00418">
    <property type="entry name" value="HTH_ARSR"/>
    <property type="match status" value="1"/>
</dbReference>
<keyword evidence="3" id="KW-0804">Transcription</keyword>
<evidence type="ECO:0000313" key="5">
    <source>
        <dbReference type="EMBL" id="VVD71318.1"/>
    </source>
</evidence>
<evidence type="ECO:0000313" key="6">
    <source>
        <dbReference type="Proteomes" id="UP000382577"/>
    </source>
</evidence>
<feature type="domain" description="HTH arsR-type" evidence="4">
    <location>
        <begin position="13"/>
        <end position="110"/>
    </location>
</feature>
<dbReference type="SUPFAM" id="SSF46785">
    <property type="entry name" value="Winged helix' DNA-binding domain"/>
    <property type="match status" value="1"/>
</dbReference>
<dbReference type="PANTHER" id="PTHR43132">
    <property type="entry name" value="ARSENICAL RESISTANCE OPERON REPRESSOR ARSR-RELATED"/>
    <property type="match status" value="1"/>
</dbReference>
<evidence type="ECO:0000256" key="3">
    <source>
        <dbReference type="ARBA" id="ARBA00023163"/>
    </source>
</evidence>
<dbReference type="NCBIfam" id="NF033788">
    <property type="entry name" value="HTH_metalloreg"/>
    <property type="match status" value="1"/>
</dbReference>
<dbReference type="PANTHER" id="PTHR43132:SF2">
    <property type="entry name" value="ARSENICAL RESISTANCE OPERON REPRESSOR ARSR-RELATED"/>
    <property type="match status" value="1"/>
</dbReference>
<dbReference type="InterPro" id="IPR051011">
    <property type="entry name" value="Metal_resp_trans_reg"/>
</dbReference>
<evidence type="ECO:0000259" key="4">
    <source>
        <dbReference type="PROSITE" id="PS50987"/>
    </source>
</evidence>
<dbReference type="Proteomes" id="UP000382577">
    <property type="component" value="Unassembled WGS sequence"/>
</dbReference>